<sequence>MQTLPYEIKDQIIQCFGRCFYYKDTVEAFLRSTGVSRELANKYKNEAKFVWARKILTELEDSEEGLLIQRRILTELCKLRNVPDEVPDRDLGLEALRQLKALANDYNIEYQEERKNV</sequence>
<proteinExistence type="predicted"/>
<evidence type="ECO:0000313" key="1">
    <source>
        <dbReference type="EMBL" id="MPM62283.1"/>
    </source>
</evidence>
<organism evidence="1">
    <name type="scientific">bioreactor metagenome</name>
    <dbReference type="NCBI Taxonomy" id="1076179"/>
    <lineage>
        <taxon>unclassified sequences</taxon>
        <taxon>metagenomes</taxon>
        <taxon>ecological metagenomes</taxon>
    </lineage>
</organism>
<dbReference type="AlphaFoldDB" id="A0A645BGG4"/>
<dbReference type="EMBL" id="VSSQ01018787">
    <property type="protein sequence ID" value="MPM62283.1"/>
    <property type="molecule type" value="Genomic_DNA"/>
</dbReference>
<accession>A0A645BGG4</accession>
<reference evidence="1" key="1">
    <citation type="submission" date="2019-08" db="EMBL/GenBank/DDBJ databases">
        <authorList>
            <person name="Kucharzyk K."/>
            <person name="Murdoch R.W."/>
            <person name="Higgins S."/>
            <person name="Loffler F."/>
        </authorList>
    </citation>
    <scope>NUCLEOTIDE SEQUENCE</scope>
</reference>
<comment type="caution">
    <text evidence="1">The sequence shown here is derived from an EMBL/GenBank/DDBJ whole genome shotgun (WGS) entry which is preliminary data.</text>
</comment>
<protein>
    <submittedName>
        <fullName evidence="1">Uncharacterized protein</fullName>
    </submittedName>
</protein>
<name>A0A645BGG4_9ZZZZ</name>
<gene>
    <name evidence="1" type="ORF">SDC9_109149</name>
</gene>